<dbReference type="PANTHER" id="PTHR45947">
    <property type="entry name" value="SULFOQUINOVOSYL TRANSFERASE SQD2"/>
    <property type="match status" value="1"/>
</dbReference>
<comment type="caution">
    <text evidence="3">The sequence shown here is derived from an EMBL/GenBank/DDBJ whole genome shotgun (WGS) entry which is preliminary data.</text>
</comment>
<dbReference type="InterPro" id="IPR001296">
    <property type="entry name" value="Glyco_trans_1"/>
</dbReference>
<reference evidence="3 4" key="1">
    <citation type="submission" date="2015-04" db="EMBL/GenBank/DDBJ databases">
        <title>Draft Genome Sequence of the Novel Agar-Digesting Marine Bacterium Q1.</title>
        <authorList>
            <person name="Li Y."/>
            <person name="Li D."/>
            <person name="Chen G."/>
            <person name="Du Z."/>
        </authorList>
    </citation>
    <scope>NUCLEOTIDE SEQUENCE [LARGE SCALE GENOMIC DNA]</scope>
    <source>
        <strain evidence="3 4">Q1</strain>
    </source>
</reference>
<dbReference type="EMBL" id="LAZL01000022">
    <property type="protein sequence ID" value="KMT64647.1"/>
    <property type="molecule type" value="Genomic_DNA"/>
</dbReference>
<keyword evidence="4" id="KW-1185">Reference proteome</keyword>
<evidence type="ECO:0000259" key="2">
    <source>
        <dbReference type="Pfam" id="PF13439"/>
    </source>
</evidence>
<dbReference type="Gene3D" id="3.40.50.2000">
    <property type="entry name" value="Glycogen Phosphorylase B"/>
    <property type="match status" value="2"/>
</dbReference>
<evidence type="ECO:0000313" key="3">
    <source>
        <dbReference type="EMBL" id="KMT64647.1"/>
    </source>
</evidence>
<feature type="domain" description="Glycosyl transferase family 1" evidence="1">
    <location>
        <begin position="220"/>
        <end position="383"/>
    </location>
</feature>
<dbReference type="GO" id="GO:0016757">
    <property type="term" value="F:glycosyltransferase activity"/>
    <property type="evidence" value="ECO:0007669"/>
    <property type="project" value="InterPro"/>
</dbReference>
<dbReference type="Pfam" id="PF00534">
    <property type="entry name" value="Glycos_transf_1"/>
    <property type="match status" value="1"/>
</dbReference>
<evidence type="ECO:0000259" key="1">
    <source>
        <dbReference type="Pfam" id="PF00534"/>
    </source>
</evidence>
<feature type="domain" description="Glycosyltransferase subfamily 4-like N-terminal" evidence="2">
    <location>
        <begin position="83"/>
        <end position="212"/>
    </location>
</feature>
<dbReference type="Proteomes" id="UP000037600">
    <property type="component" value="Unassembled WGS sequence"/>
</dbReference>
<dbReference type="Pfam" id="PF13439">
    <property type="entry name" value="Glyco_transf_4"/>
    <property type="match status" value="1"/>
</dbReference>
<organism evidence="3 4">
    <name type="scientific">Catenovulum maritimum</name>
    <dbReference type="NCBI Taxonomy" id="1513271"/>
    <lineage>
        <taxon>Bacteria</taxon>
        <taxon>Pseudomonadati</taxon>
        <taxon>Pseudomonadota</taxon>
        <taxon>Gammaproteobacteria</taxon>
        <taxon>Alteromonadales</taxon>
        <taxon>Alteromonadaceae</taxon>
        <taxon>Catenovulum</taxon>
    </lineage>
</organism>
<dbReference type="PANTHER" id="PTHR45947:SF3">
    <property type="entry name" value="SULFOQUINOVOSYL TRANSFERASE SQD2"/>
    <property type="match status" value="1"/>
</dbReference>
<dbReference type="STRING" id="1513271.XM47_13485"/>
<gene>
    <name evidence="3" type="ORF">XM47_13485</name>
</gene>
<name>A0A0J8GPE6_9ALTE</name>
<evidence type="ECO:0000313" key="4">
    <source>
        <dbReference type="Proteomes" id="UP000037600"/>
    </source>
</evidence>
<dbReference type="CDD" id="cd03798">
    <property type="entry name" value="GT4_WlbH-like"/>
    <property type="match status" value="1"/>
</dbReference>
<dbReference type="InterPro" id="IPR050194">
    <property type="entry name" value="Glycosyltransferase_grp1"/>
</dbReference>
<proteinExistence type="predicted"/>
<sequence>MNKSLRNKGTALKILTISSLYPNNKDFKHGVFVETRLKHLRAEYPEIESTVIAPVPWFPFSAKCFGEYARFAGVKDVEEINGVTVYHPKYLVIPKLGMALTPIFMARAIEKCLQRIIKSGQRFDVIDGHYFYPDGVAIARVANKFKIPFTCTARGTDINLIPVIEKPKKMIQKVFKQAAHMMSVCKALKDEMVTLGADDSRVSVLRNGVDLDLFKPSNNQEQAEKRSKLVGDKKLIISVGWLIERKGHYLVIEAMKQLTDYHLFIAGDGPDKQKLSQLVKQLNLAENITFLGALPQAELSHYYQAADALVLASSREGWANVLLESMASGTPVVAADIWGTPEVVAAPEAGVLVKRTSDSIAAGIKQVLANKIDRTETRQYAEKFSWKETSDKQYDIFQQIIKQNK</sequence>
<accession>A0A0J8GPE6</accession>
<evidence type="ECO:0008006" key="5">
    <source>
        <dbReference type="Google" id="ProtNLM"/>
    </source>
</evidence>
<dbReference type="AlphaFoldDB" id="A0A0J8GPE6"/>
<dbReference type="SUPFAM" id="SSF53756">
    <property type="entry name" value="UDP-Glycosyltransferase/glycogen phosphorylase"/>
    <property type="match status" value="1"/>
</dbReference>
<protein>
    <recommendedName>
        <fullName evidence="5">Glycosyl transferase family 1</fullName>
    </recommendedName>
</protein>
<dbReference type="InterPro" id="IPR028098">
    <property type="entry name" value="Glyco_trans_4-like_N"/>
</dbReference>